<dbReference type="AlphaFoldDB" id="X1C6K6"/>
<name>X1C6K6_9ZZZZ</name>
<organism evidence="1">
    <name type="scientific">marine sediment metagenome</name>
    <dbReference type="NCBI Taxonomy" id="412755"/>
    <lineage>
        <taxon>unclassified sequences</taxon>
        <taxon>metagenomes</taxon>
        <taxon>ecological metagenomes</taxon>
    </lineage>
</organism>
<sequence length="289" mass="33175">LDIDERRYATSDNYEQWVNLLDIDFQYWDYFNYDAKNAWAEARAVPDYCPLVWPFAGLLASFIYDAGAMEAAAIDMSNLTTWEEVDAMLVELKAYVDQDPTLEYVISTGMHPWCWPVLLANPIMTSLDADAQEKIYKLASGDTAWTNMDENENPWVLFFKWLKDYYDKGYFPENFWEITWDDYEAGMVAKTSILTIHGPWLWDKLETADPEIQLSGFPFPANSKNNYIKLPSDILSEGVGTGIYSDPNRTDAETEAVVKAFNWFHSPETVKLRCEALSKSPNYDLSSVG</sequence>
<gene>
    <name evidence="1" type="ORF">S01H4_40513</name>
</gene>
<dbReference type="SUPFAM" id="SSF53850">
    <property type="entry name" value="Periplasmic binding protein-like II"/>
    <property type="match status" value="1"/>
</dbReference>
<dbReference type="EMBL" id="BART01022069">
    <property type="protein sequence ID" value="GAG92018.1"/>
    <property type="molecule type" value="Genomic_DNA"/>
</dbReference>
<protein>
    <recommendedName>
        <fullName evidence="2">Extracellular solute-binding protein</fullName>
    </recommendedName>
</protein>
<comment type="caution">
    <text evidence="1">The sequence shown here is derived from an EMBL/GenBank/DDBJ whole genome shotgun (WGS) entry which is preliminary data.</text>
</comment>
<evidence type="ECO:0000313" key="1">
    <source>
        <dbReference type="EMBL" id="GAG92018.1"/>
    </source>
</evidence>
<dbReference type="Gene3D" id="3.40.190.10">
    <property type="entry name" value="Periplasmic binding protein-like II"/>
    <property type="match status" value="2"/>
</dbReference>
<accession>X1C6K6</accession>
<reference evidence="1" key="1">
    <citation type="journal article" date="2014" name="Front. Microbiol.">
        <title>High frequency of phylogenetically diverse reductive dehalogenase-homologous genes in deep subseafloor sedimentary metagenomes.</title>
        <authorList>
            <person name="Kawai M."/>
            <person name="Futagami T."/>
            <person name="Toyoda A."/>
            <person name="Takaki Y."/>
            <person name="Nishi S."/>
            <person name="Hori S."/>
            <person name="Arai W."/>
            <person name="Tsubouchi T."/>
            <person name="Morono Y."/>
            <person name="Uchiyama I."/>
            <person name="Ito T."/>
            <person name="Fujiyama A."/>
            <person name="Inagaki F."/>
            <person name="Takami H."/>
        </authorList>
    </citation>
    <scope>NUCLEOTIDE SEQUENCE</scope>
    <source>
        <strain evidence="1">Expedition CK06-06</strain>
    </source>
</reference>
<evidence type="ECO:0008006" key="2">
    <source>
        <dbReference type="Google" id="ProtNLM"/>
    </source>
</evidence>
<feature type="non-terminal residue" evidence="1">
    <location>
        <position position="1"/>
    </location>
</feature>
<feature type="non-terminal residue" evidence="1">
    <location>
        <position position="289"/>
    </location>
</feature>
<proteinExistence type="predicted"/>